<feature type="compositionally biased region" description="Low complexity" evidence="1">
    <location>
        <begin position="130"/>
        <end position="145"/>
    </location>
</feature>
<evidence type="ECO:0000256" key="1">
    <source>
        <dbReference type="SAM" id="MobiDB-lite"/>
    </source>
</evidence>
<dbReference type="InterPro" id="IPR001932">
    <property type="entry name" value="PPM-type_phosphatase-like_dom"/>
</dbReference>
<gene>
    <name evidence="3" type="primary">CSON008809</name>
</gene>
<dbReference type="PROSITE" id="PS51746">
    <property type="entry name" value="PPM_2"/>
    <property type="match status" value="1"/>
</dbReference>
<feature type="compositionally biased region" description="Polar residues" evidence="1">
    <location>
        <begin position="146"/>
        <end position="155"/>
    </location>
</feature>
<feature type="domain" description="PPM-type phosphatase" evidence="2">
    <location>
        <begin position="219"/>
        <end position="460"/>
    </location>
</feature>
<dbReference type="AlphaFoldDB" id="A0A336N0E3"/>
<sequence>MPSLRQRVSTYFRQLSFIAEPRADRNREFNDGSFITKYLEGTLEVPKGPDIKSGKDPKELPDLPLGIYDIGVDTIKASFTGPENGCCGIKRVKLHLSAGPEIDFIDTIESQEDLRQIAASKSFIKQYQRSNSAKSDKNANNALSSGSKKASSRKNSLVLNQEAKVNLVSDTINKNVEPTVDMCLDQASSPEDEERPDICSPIPGIENWKNCTDEAYGLAVSLYETNLLTNEHTGNPIADCFAIVSRSNGAVLALADGVNWGENAKIAATAAIHGCIEYIDTAIFGKGPSGTASSTREVFVSLLRSFWEAHACILEVNGALTTLTCAVVLPMIESGKYCVCAINVGDSFGYVYNKKHGVREFTQGSHDTKSMRNMRDALGALGPVDGNKPELGNLTISMTVCEPGDIVFLASDGITDNFDPVVGKFAEAFTDANQIANNPQTIEPKLAPKRQNKSASQVYQQPRRFQETGTQRPSSSQPVTNVPPTRPPRSNKTKSLNITNENSNPSTLPTTAPIQAVQQASRPKYLRSHTFIEPRIRTPKSPPPTSAFPRSATTGLPLVTAEQRHALTLLRLNDLFSSGINGTSHPCTSAKKLCQVLIDFVRNLTLAKRKLLEQHENYYKLVANEQGYRREVEMTRGQQRAARKRVVDGSIFTTLPGKLDHASIVAWMIPEMPTPPTTPTNPSSQKLSIPLNYTETNF</sequence>
<dbReference type="InterPro" id="IPR036457">
    <property type="entry name" value="PPM-type-like_dom_sf"/>
</dbReference>
<organism evidence="3">
    <name type="scientific">Culicoides sonorensis</name>
    <name type="common">Biting midge</name>
    <dbReference type="NCBI Taxonomy" id="179676"/>
    <lineage>
        <taxon>Eukaryota</taxon>
        <taxon>Metazoa</taxon>
        <taxon>Ecdysozoa</taxon>
        <taxon>Arthropoda</taxon>
        <taxon>Hexapoda</taxon>
        <taxon>Insecta</taxon>
        <taxon>Pterygota</taxon>
        <taxon>Neoptera</taxon>
        <taxon>Endopterygota</taxon>
        <taxon>Diptera</taxon>
        <taxon>Nematocera</taxon>
        <taxon>Chironomoidea</taxon>
        <taxon>Ceratopogonidae</taxon>
        <taxon>Ceratopogoninae</taxon>
        <taxon>Culicoides</taxon>
        <taxon>Monoculicoides</taxon>
    </lineage>
</organism>
<name>A0A336N0E3_CULSO</name>
<dbReference type="Gene3D" id="3.60.40.10">
    <property type="entry name" value="PPM-type phosphatase domain"/>
    <property type="match status" value="1"/>
</dbReference>
<protein>
    <submittedName>
        <fullName evidence="3">CSON008809 protein</fullName>
    </submittedName>
</protein>
<dbReference type="VEuPathDB" id="VectorBase:CSON008809"/>
<dbReference type="Pfam" id="PF13672">
    <property type="entry name" value="PP2C_2"/>
    <property type="match status" value="1"/>
</dbReference>
<reference evidence="3" key="1">
    <citation type="submission" date="2018-07" db="EMBL/GenBank/DDBJ databases">
        <authorList>
            <person name="Quirk P.G."/>
            <person name="Krulwich T.A."/>
        </authorList>
    </citation>
    <scope>NUCLEOTIDE SEQUENCE</scope>
</reference>
<feature type="compositionally biased region" description="Polar residues" evidence="1">
    <location>
        <begin position="493"/>
        <end position="511"/>
    </location>
</feature>
<dbReference type="EMBL" id="UFQT01003386">
    <property type="protein sequence ID" value="SSX34949.1"/>
    <property type="molecule type" value="Genomic_DNA"/>
</dbReference>
<dbReference type="SUPFAM" id="SSF81606">
    <property type="entry name" value="PP2C-like"/>
    <property type="match status" value="1"/>
</dbReference>
<evidence type="ECO:0000313" key="3">
    <source>
        <dbReference type="EMBL" id="SSX34949.1"/>
    </source>
</evidence>
<feature type="region of interest" description="Disordered" evidence="1">
    <location>
        <begin position="129"/>
        <end position="155"/>
    </location>
</feature>
<dbReference type="OMA" id="FSMSCIE"/>
<feature type="compositionally biased region" description="Polar residues" evidence="1">
    <location>
        <begin position="467"/>
        <end position="477"/>
    </location>
</feature>
<dbReference type="PANTHER" id="PTHR21586:SF0">
    <property type="entry name" value="PP2C-LIKE DOMAIN-CONTAINING PROTEIN CG9801"/>
    <property type="match status" value="1"/>
</dbReference>
<accession>A0A336N0E3</accession>
<proteinExistence type="predicted"/>
<evidence type="ECO:0000259" key="2">
    <source>
        <dbReference type="PROSITE" id="PS51746"/>
    </source>
</evidence>
<feature type="region of interest" description="Disordered" evidence="1">
    <location>
        <begin position="436"/>
        <end position="511"/>
    </location>
</feature>
<dbReference type="InterPro" id="IPR053287">
    <property type="entry name" value="PP2C-like_domain"/>
</dbReference>
<dbReference type="PANTHER" id="PTHR21586">
    <property type="entry name" value="TIPA"/>
    <property type="match status" value="1"/>
</dbReference>